<evidence type="ECO:0000259" key="1">
    <source>
        <dbReference type="PROSITE" id="PS51233"/>
    </source>
</evidence>
<protein>
    <recommendedName>
        <fullName evidence="1">VWFD domain-containing protein</fullName>
    </recommendedName>
</protein>
<keyword evidence="3" id="KW-1185">Reference proteome</keyword>
<accession>A0A401TEY8</accession>
<organism evidence="2 3">
    <name type="scientific">Chiloscyllium punctatum</name>
    <name type="common">Brownbanded bambooshark</name>
    <name type="synonym">Hemiscyllium punctatum</name>
    <dbReference type="NCBI Taxonomy" id="137246"/>
    <lineage>
        <taxon>Eukaryota</taxon>
        <taxon>Metazoa</taxon>
        <taxon>Chordata</taxon>
        <taxon>Craniata</taxon>
        <taxon>Vertebrata</taxon>
        <taxon>Chondrichthyes</taxon>
        <taxon>Elasmobranchii</taxon>
        <taxon>Galeomorphii</taxon>
        <taxon>Galeoidea</taxon>
        <taxon>Orectolobiformes</taxon>
        <taxon>Hemiscylliidae</taxon>
        <taxon>Chiloscyllium</taxon>
    </lineage>
</organism>
<feature type="domain" description="VWFD" evidence="1">
    <location>
        <begin position="420"/>
        <end position="501"/>
    </location>
</feature>
<evidence type="ECO:0000313" key="3">
    <source>
        <dbReference type="Proteomes" id="UP000287033"/>
    </source>
</evidence>
<comment type="caution">
    <text evidence="2">The sequence shown here is derived from an EMBL/GenBank/DDBJ whole genome shotgun (WGS) entry which is preliminary data.</text>
</comment>
<proteinExistence type="predicted"/>
<reference evidence="2 3" key="1">
    <citation type="journal article" date="2018" name="Nat. Ecol. Evol.">
        <title>Shark genomes provide insights into elasmobranch evolution and the origin of vertebrates.</title>
        <authorList>
            <person name="Hara Y"/>
            <person name="Yamaguchi K"/>
            <person name="Onimaru K"/>
            <person name="Kadota M"/>
            <person name="Koyanagi M"/>
            <person name="Keeley SD"/>
            <person name="Tatsumi K"/>
            <person name="Tanaka K"/>
            <person name="Motone F"/>
            <person name="Kageyama Y"/>
            <person name="Nozu R"/>
            <person name="Adachi N"/>
            <person name="Nishimura O"/>
            <person name="Nakagawa R"/>
            <person name="Tanegashima C"/>
            <person name="Kiyatake I"/>
            <person name="Matsumoto R"/>
            <person name="Murakumo K"/>
            <person name="Nishida K"/>
            <person name="Terakita A"/>
            <person name="Kuratani S"/>
            <person name="Sato K"/>
            <person name="Hyodo S Kuraku.S."/>
        </authorList>
    </citation>
    <scope>NUCLEOTIDE SEQUENCE [LARGE SCALE GENOMIC DNA]</scope>
</reference>
<dbReference type="Pfam" id="PF00094">
    <property type="entry name" value="VWD"/>
    <property type="match status" value="1"/>
</dbReference>
<dbReference type="PANTHER" id="PTHR46534">
    <property type="entry name" value="IGGFC_BINDING DOMAIN-CONTAINING PROTEIN"/>
    <property type="match status" value="1"/>
</dbReference>
<dbReference type="OMA" id="ENIAYYY"/>
<gene>
    <name evidence="2" type="ORF">chiPu_0024989</name>
</gene>
<dbReference type="InterPro" id="IPR001846">
    <property type="entry name" value="VWF_type-D"/>
</dbReference>
<sequence length="501" mass="54531">MENFKSNYKSSDVRLVLLVNGYEADTAVTVRVRGEKEFHQELALGPGQTGTVEVTPCNEVTGSQLTTKTVTLSANKGVTVTSLSAKPLSADTAVVPPLCALGTTYYVFTPPTGAKEMLKEFGVVNAGTANRVTVRLSQAARFEGHLHPKGDTLTLSLAPYQSALIQSQNDLTGTKVEGSVPFALVSGHSCSMVRFKCNHVYEHLPPVGRWGTEYVAVPTTSQRKYDQLYVVASEPTMVRASTERAPRTLKEGEASWFKLSRDWPVVLSADKPIMVLHFSPGGKRSRNTGYDPFLTVLAPSPQFASSYVTQALHGFRNFLTVVARTGHTGRVLLDQREVGAAWKAVPNAEYSWAEVELGSEEGRHEVRAADNETIGVYVHGTANMNAYGSQGNAEGQQGSDDPCSLSQCGSLPHCARWNGSVCWAFGDPHYRTFDGVVYDFQGTCTYTFAKSCVRDPSLPAFSIHTRNDNRGSSRVSLTMMVTVEVYGHTITALKTELGRVR</sequence>
<dbReference type="OrthoDB" id="5945029at2759"/>
<dbReference type="PROSITE" id="PS51233">
    <property type="entry name" value="VWFD"/>
    <property type="match status" value="1"/>
</dbReference>
<dbReference type="Pfam" id="PF17517">
    <property type="entry name" value="IgGFc_binding"/>
    <property type="match status" value="1"/>
</dbReference>
<dbReference type="InterPro" id="IPR035234">
    <property type="entry name" value="IgGFc-bd_N"/>
</dbReference>
<dbReference type="STRING" id="137246.A0A401TEY8"/>
<feature type="non-terminal residue" evidence="2">
    <location>
        <position position="501"/>
    </location>
</feature>
<dbReference type="EMBL" id="BEZZ01050102">
    <property type="protein sequence ID" value="GCC41175.1"/>
    <property type="molecule type" value="Genomic_DNA"/>
</dbReference>
<name>A0A401TEY8_CHIPU</name>
<dbReference type="AlphaFoldDB" id="A0A401TEY8"/>
<dbReference type="Proteomes" id="UP000287033">
    <property type="component" value="Unassembled WGS sequence"/>
</dbReference>
<evidence type="ECO:0000313" key="2">
    <source>
        <dbReference type="EMBL" id="GCC41175.1"/>
    </source>
</evidence>
<dbReference type="PANTHER" id="PTHR46534:SF2">
    <property type="entry name" value="VWFD DOMAIN-CONTAINING PROTEIN"/>
    <property type="match status" value="1"/>
</dbReference>